<evidence type="ECO:0000313" key="4">
    <source>
        <dbReference type="Proteomes" id="UP000325787"/>
    </source>
</evidence>
<feature type="chain" id="PRO_5039620554" evidence="1">
    <location>
        <begin position="21"/>
        <end position="281"/>
    </location>
</feature>
<evidence type="ECO:0000256" key="1">
    <source>
        <dbReference type="SAM" id="SignalP"/>
    </source>
</evidence>
<organism evidence="3 4">
    <name type="scientific">Saccharothrix syringae</name>
    <name type="common">Nocardiopsis syringae</name>
    <dbReference type="NCBI Taxonomy" id="103733"/>
    <lineage>
        <taxon>Bacteria</taxon>
        <taxon>Bacillati</taxon>
        <taxon>Actinomycetota</taxon>
        <taxon>Actinomycetes</taxon>
        <taxon>Pseudonocardiales</taxon>
        <taxon>Pseudonocardiaceae</taxon>
        <taxon>Saccharothrix</taxon>
    </lineage>
</organism>
<evidence type="ECO:0000259" key="2">
    <source>
        <dbReference type="Pfam" id="PF13313"/>
    </source>
</evidence>
<proteinExistence type="predicted"/>
<dbReference type="InterPro" id="IPR014756">
    <property type="entry name" value="Ig_E-set"/>
</dbReference>
<reference evidence="4" key="1">
    <citation type="journal article" date="2021" name="Curr. Microbiol.">
        <title>Complete genome of nocamycin-producing strain Saccharothrix syringae NRRL B-16468 reveals the biosynthetic potential for secondary metabolites.</title>
        <authorList>
            <person name="Mo X."/>
            <person name="Yang S."/>
        </authorList>
    </citation>
    <scope>NUCLEOTIDE SEQUENCE [LARGE SCALE GENOMIC DNA]</scope>
    <source>
        <strain evidence="4">ATCC 51364 / DSM 43886 / JCM 6844 / KCTC 9398 / NBRC 14523 / NRRL B-16468 / INA 2240</strain>
    </source>
</reference>
<gene>
    <name evidence="3" type="ORF">EKG83_25065</name>
</gene>
<dbReference type="AlphaFoldDB" id="A0A5Q0H217"/>
<sequence>MFRPRALLVLLTATSLVVTAAPAVAEPLSADPVAVIRTPTPNLLISPGTTVMVTGTSSTEPGVRVEVSTDGGTGWVTASGTPSGWFHDFTPTTTGSHPVLARAVVDGTAGPAASVVVQVGGPTLPPPPVSCECVFDMVDKPLAAHTDDQPVELGLGMGVDRDGYLTGAAIRRGAYTGDLVLRVYTPTGNLFTQVAVPPGTGVQRVRLTAPLALLRWQSFVITYYSPAGGYAASPDYFTGLLAQSPFRAGYSYYRYGVGGGYPTETYRNTNYWIMPTFSLTR</sequence>
<dbReference type="InterPro" id="IPR025141">
    <property type="entry name" value="DUF4082"/>
</dbReference>
<dbReference type="EMBL" id="CP034550">
    <property type="protein sequence ID" value="QFZ20248.1"/>
    <property type="molecule type" value="Genomic_DNA"/>
</dbReference>
<dbReference type="Pfam" id="PF13313">
    <property type="entry name" value="DUF4082"/>
    <property type="match status" value="1"/>
</dbReference>
<keyword evidence="4" id="KW-1185">Reference proteome</keyword>
<dbReference type="RefSeq" id="WP_033434246.1">
    <property type="nucleotide sequence ID" value="NZ_CP034550.1"/>
</dbReference>
<name>A0A5Q0H217_SACSY</name>
<feature type="domain" description="DUF4082" evidence="2">
    <location>
        <begin position="144"/>
        <end position="273"/>
    </location>
</feature>
<accession>A0A5Q0H217</accession>
<feature type="signal peptide" evidence="1">
    <location>
        <begin position="1"/>
        <end position="20"/>
    </location>
</feature>
<evidence type="ECO:0000313" key="3">
    <source>
        <dbReference type="EMBL" id="QFZ20248.1"/>
    </source>
</evidence>
<dbReference type="KEGG" id="ssyi:EKG83_25065"/>
<protein>
    <submittedName>
        <fullName evidence="3">DUF4082 domain-containing protein</fullName>
    </submittedName>
</protein>
<dbReference type="SUPFAM" id="SSF81296">
    <property type="entry name" value="E set domains"/>
    <property type="match status" value="1"/>
</dbReference>
<keyword evidence="1" id="KW-0732">Signal</keyword>
<dbReference type="Proteomes" id="UP000325787">
    <property type="component" value="Chromosome"/>
</dbReference>